<dbReference type="EC" id="3.1.3.18" evidence="1"/>
<dbReference type="OrthoDB" id="9807630at2"/>
<accession>A0A449BDE7</accession>
<gene>
    <name evidence="1" type="primary">gph</name>
    <name evidence="1" type="ORF">NCTC10138_00840</name>
</gene>
<dbReference type="SFLD" id="SFLDS00003">
    <property type="entry name" value="Haloacid_Dehalogenase"/>
    <property type="match status" value="1"/>
</dbReference>
<dbReference type="InterPro" id="IPR050155">
    <property type="entry name" value="HAD-like_hydrolase_sf"/>
</dbReference>
<sequence length="216" mass="24620">MIKGVIFDLDGTLLDSVTDIMNSLNKILGKYDYELKNYQEVRSYLGNGAQKLVERSIPSEKDREVLNRIVSEYNDYYKKNSNIDTKPYDGIMELLEYLKNHNYKTAITSNKIQEGVTSLNNDTFKGLIDVAIGERVGLKLKPNPDMIYLALKELNLNADEVLYVGDTEVDLLTAQNAKLKSIAVTWGFRDYEVLADLNPNYIVNEPKEIINILKEV</sequence>
<dbReference type="InterPro" id="IPR023214">
    <property type="entry name" value="HAD_sf"/>
</dbReference>
<dbReference type="SUPFAM" id="SSF56784">
    <property type="entry name" value="HAD-like"/>
    <property type="match status" value="1"/>
</dbReference>
<dbReference type="InterPro" id="IPR041492">
    <property type="entry name" value="HAD_2"/>
</dbReference>
<name>A0A449BDE7_HAPAX</name>
<keyword evidence="2" id="KW-1185">Reference proteome</keyword>
<dbReference type="EMBL" id="LR215048">
    <property type="protein sequence ID" value="VEU80469.1"/>
    <property type="molecule type" value="Genomic_DNA"/>
</dbReference>
<dbReference type="InterPro" id="IPR036412">
    <property type="entry name" value="HAD-like_sf"/>
</dbReference>
<dbReference type="GO" id="GO:0006281">
    <property type="term" value="P:DNA repair"/>
    <property type="evidence" value="ECO:0007669"/>
    <property type="project" value="TreeGrafter"/>
</dbReference>
<dbReference type="KEGG" id="aaxa:NCTC10138_00840"/>
<dbReference type="AlphaFoldDB" id="A0A449BDE7"/>
<dbReference type="Proteomes" id="UP000289841">
    <property type="component" value="Chromosome"/>
</dbReference>
<reference evidence="1 2" key="1">
    <citation type="submission" date="2019-01" db="EMBL/GenBank/DDBJ databases">
        <authorList>
            <consortium name="Pathogen Informatics"/>
        </authorList>
    </citation>
    <scope>NUCLEOTIDE SEQUENCE [LARGE SCALE GENOMIC DNA]</scope>
    <source>
        <strain evidence="1 2">NCTC10138</strain>
    </source>
</reference>
<dbReference type="InterPro" id="IPR006439">
    <property type="entry name" value="HAD-SF_hydro_IA"/>
</dbReference>
<dbReference type="InterPro" id="IPR023198">
    <property type="entry name" value="PGP-like_dom2"/>
</dbReference>
<dbReference type="Gene3D" id="3.40.50.1000">
    <property type="entry name" value="HAD superfamily/HAD-like"/>
    <property type="match status" value="1"/>
</dbReference>
<dbReference type="Gene3D" id="1.10.150.240">
    <property type="entry name" value="Putative phosphatase, domain 2"/>
    <property type="match status" value="1"/>
</dbReference>
<dbReference type="GO" id="GO:0008967">
    <property type="term" value="F:phosphoglycolate phosphatase activity"/>
    <property type="evidence" value="ECO:0007669"/>
    <property type="project" value="UniProtKB-EC"/>
</dbReference>
<keyword evidence="1" id="KW-0378">Hydrolase</keyword>
<dbReference type="Pfam" id="PF13419">
    <property type="entry name" value="HAD_2"/>
    <property type="match status" value="1"/>
</dbReference>
<dbReference type="GO" id="GO:0005829">
    <property type="term" value="C:cytosol"/>
    <property type="evidence" value="ECO:0007669"/>
    <property type="project" value="TreeGrafter"/>
</dbReference>
<dbReference type="PANTHER" id="PTHR43434">
    <property type="entry name" value="PHOSPHOGLYCOLATE PHOSPHATASE"/>
    <property type="match status" value="1"/>
</dbReference>
<dbReference type="NCBIfam" id="TIGR01549">
    <property type="entry name" value="HAD-SF-IA-v1"/>
    <property type="match status" value="1"/>
</dbReference>
<dbReference type="PANTHER" id="PTHR43434:SF1">
    <property type="entry name" value="PHOSPHOGLYCOLATE PHOSPHATASE"/>
    <property type="match status" value="1"/>
</dbReference>
<dbReference type="SFLD" id="SFLDG01135">
    <property type="entry name" value="C1.5.6:_HAD__Beta-PGM__Phospha"/>
    <property type="match status" value="1"/>
</dbReference>
<protein>
    <submittedName>
        <fullName evidence="1">Phosphoglycolate phosphatase</fullName>
        <ecNumber evidence="1">3.1.3.18</ecNumber>
    </submittedName>
</protein>
<dbReference type="SFLD" id="SFLDG01129">
    <property type="entry name" value="C1.5:_HAD__Beta-PGM__Phosphata"/>
    <property type="match status" value="1"/>
</dbReference>
<dbReference type="RefSeq" id="WP_084156705.1">
    <property type="nucleotide sequence ID" value="NZ_LR215048.1"/>
</dbReference>
<proteinExistence type="predicted"/>
<evidence type="ECO:0000313" key="2">
    <source>
        <dbReference type="Proteomes" id="UP000289841"/>
    </source>
</evidence>
<evidence type="ECO:0000313" key="1">
    <source>
        <dbReference type="EMBL" id="VEU80469.1"/>
    </source>
</evidence>
<organism evidence="1 2">
    <name type="scientific">Haploplasma axanthum</name>
    <name type="common">Acholeplasma axanthum</name>
    <dbReference type="NCBI Taxonomy" id="29552"/>
    <lineage>
        <taxon>Bacteria</taxon>
        <taxon>Bacillati</taxon>
        <taxon>Mycoplasmatota</taxon>
        <taxon>Mollicutes</taxon>
        <taxon>Acholeplasmatales</taxon>
        <taxon>Acholeplasmataceae</taxon>
        <taxon>Haploplasma</taxon>
    </lineage>
</organism>
<dbReference type="STRING" id="1278311.GCA_000428705_01417"/>